<dbReference type="Proteomes" id="UP001525890">
    <property type="component" value="Unassembled WGS sequence"/>
</dbReference>
<dbReference type="RefSeq" id="WP_368008706.1">
    <property type="nucleotide sequence ID" value="NZ_JAMXFF010000045.1"/>
</dbReference>
<gene>
    <name evidence="1" type="ORF">NG799_23235</name>
</gene>
<accession>A0ABT2MWW2</accession>
<reference evidence="1 2" key="1">
    <citation type="journal article" date="2022" name="Front. Microbiol.">
        <title>High genomic differentiation and limited gene flow indicate recent cryptic speciation within the genus Laspinema (cyanobacteria).</title>
        <authorList>
            <person name="Stanojkovic A."/>
            <person name="Skoupy S."/>
            <person name="Skaloud P."/>
            <person name="Dvorak P."/>
        </authorList>
    </citation>
    <scope>NUCLEOTIDE SEQUENCE [LARGE SCALE GENOMIC DNA]</scope>
    <source>
        <strain evidence="1 2">D2a</strain>
    </source>
</reference>
<keyword evidence="2" id="KW-1185">Reference proteome</keyword>
<dbReference type="EMBL" id="JAMXFF010000045">
    <property type="protein sequence ID" value="MCT7969234.1"/>
    <property type="molecule type" value="Genomic_DNA"/>
</dbReference>
<evidence type="ECO:0000313" key="2">
    <source>
        <dbReference type="Proteomes" id="UP001525890"/>
    </source>
</evidence>
<evidence type="ECO:0000313" key="1">
    <source>
        <dbReference type="EMBL" id="MCT7969234.1"/>
    </source>
</evidence>
<comment type="caution">
    <text evidence="1">The sequence shown here is derived from an EMBL/GenBank/DDBJ whole genome shotgun (WGS) entry which is preliminary data.</text>
</comment>
<organism evidence="1 2">
    <name type="scientific">Laspinema palackyanum D2a</name>
    <dbReference type="NCBI Taxonomy" id="2953684"/>
    <lineage>
        <taxon>Bacteria</taxon>
        <taxon>Bacillati</taxon>
        <taxon>Cyanobacteriota</taxon>
        <taxon>Cyanophyceae</taxon>
        <taxon>Oscillatoriophycideae</taxon>
        <taxon>Oscillatoriales</taxon>
        <taxon>Laspinemataceae</taxon>
        <taxon>Laspinema</taxon>
        <taxon>Laspinema palackyanum</taxon>
    </lineage>
</organism>
<proteinExistence type="predicted"/>
<protein>
    <submittedName>
        <fullName evidence="1">Uncharacterized protein</fullName>
    </submittedName>
</protein>
<name>A0ABT2MWW2_9CYAN</name>
<sequence>MVSAHLVQLSEFKLFGDRRSVLAADLEVGGDRTPPHFGFCCIPCS</sequence>